<dbReference type="OrthoDB" id="10387242at2759"/>
<dbReference type="Gene3D" id="2.40.70.10">
    <property type="entry name" value="Acid Proteases"/>
    <property type="match status" value="2"/>
</dbReference>
<organism evidence="2 3">
    <name type="scientific">Orbilia oligospora</name>
    <name type="common">Nematode-trapping fungus</name>
    <name type="synonym">Arthrobotrys oligospora</name>
    <dbReference type="NCBI Taxonomy" id="2813651"/>
    <lineage>
        <taxon>Eukaryota</taxon>
        <taxon>Fungi</taxon>
        <taxon>Dikarya</taxon>
        <taxon>Ascomycota</taxon>
        <taxon>Pezizomycotina</taxon>
        <taxon>Orbiliomycetes</taxon>
        <taxon>Orbiliales</taxon>
        <taxon>Orbiliaceae</taxon>
        <taxon>Orbilia</taxon>
    </lineage>
</organism>
<dbReference type="AlphaFoldDB" id="A0A7C8R2E1"/>
<dbReference type="InterPro" id="IPR021109">
    <property type="entry name" value="Peptidase_aspartic_dom_sf"/>
</dbReference>
<comment type="caution">
    <text evidence="2">The sequence shown here is derived from an EMBL/GenBank/DDBJ whole genome shotgun (WGS) entry which is preliminary data.</text>
</comment>
<keyword evidence="1" id="KW-0732">Signal</keyword>
<dbReference type="SUPFAM" id="SSF50630">
    <property type="entry name" value="Acid proteases"/>
    <property type="match status" value="2"/>
</dbReference>
<evidence type="ECO:0000313" key="2">
    <source>
        <dbReference type="EMBL" id="KAF3271931.1"/>
    </source>
</evidence>
<reference evidence="2 3" key="1">
    <citation type="submission" date="2020-01" db="EMBL/GenBank/DDBJ databases">
        <authorList>
            <person name="Palmer J.M."/>
        </authorList>
    </citation>
    <scope>NUCLEOTIDE SEQUENCE [LARGE SCALE GENOMIC DNA]</scope>
    <source>
        <strain evidence="2 3">TWF970</strain>
    </source>
</reference>
<protein>
    <recommendedName>
        <fullName evidence="4">Peptidase A1 domain-containing protein</fullName>
    </recommendedName>
</protein>
<feature type="chain" id="PRO_5028996175" description="Peptidase A1 domain-containing protein" evidence="1">
    <location>
        <begin position="20"/>
        <end position="834"/>
    </location>
</feature>
<evidence type="ECO:0000313" key="3">
    <source>
        <dbReference type="Proteomes" id="UP000474640"/>
    </source>
</evidence>
<sequence>MNWLPYLVIFYGFSQAITAFNSQEKGFSYHRRSDVSIDEEERESLSQLKSSLNGWYATLAIGPSSSEFTRQFRLLDHQVIGAALFGANKSTDRHQGSNIRLWSQRALQCKRSVEPFGIQPTYGNSQRSFEIQSYDDISQREKKNCVSTNITSGDAPFLVRHPICLLTHQFYEDTLDGRLSISPQPATHVFQNWDLALRSRSKGDNSERKWLPAGFEPESKYWSDYGIFATYLTTEKAKNPVIQFNVDENTGDTSKYTGRLAWFDSSADGFFYAINWNIAARRIKISWRDFSKEYFLGHSDLLKSPLTSNKVIKNRDSLPELNTTYPDPGAVLDSGTLWTRLHPWVVDRVYNRMPGVVRFNTTYYLPCDMPSYAIPKISFEIAQTRGAEGGRSTWYPVKKEGFVIKSYTHPESGSHTREASVDEAGVLSIPVYLDEKAGWYGKFRVGKVPARSKDESKEWMLEIATTESATQEDWSRLTWKGSNIKLEGKDSSGNRRIFWGDSQRYQETGNNNTLPWYDTERGSLNNITANNIQFVDNMAFNFLSFQNGRDKLDGIIGLAVPGKPLSDNAAELNPASRYWRLPGTLTFATSFVNKTSAVLQFGVHPDHGDASQYDSRSDFSWFEPNFGGSSYNWWTLEVLYISIGPAGSEPWQGQLYPTIDIRLKSHQFGRDANYSRPELANNEEINGKMILDSASPWTRLHPLLVDYYYSQISTAKSFNDTFYVPCDLEEGGIPEIGITVWQQEGLSGKRWHFGLRKDTLIVQSYQHPHDDKLCGGSIQYINPAIFRKFNRNVDEIFGLIGRSFFQSYYIVFKTIDVSSKAPQRMVGIAGGRVI</sequence>
<gene>
    <name evidence="2" type="ORF">TWF970_010228</name>
</gene>
<dbReference type="EMBL" id="JAABOJ010000068">
    <property type="protein sequence ID" value="KAF3271931.1"/>
    <property type="molecule type" value="Genomic_DNA"/>
</dbReference>
<accession>A0A7C8R2E1</accession>
<evidence type="ECO:0000256" key="1">
    <source>
        <dbReference type="SAM" id="SignalP"/>
    </source>
</evidence>
<proteinExistence type="predicted"/>
<name>A0A7C8R2E1_ORBOL</name>
<dbReference type="Proteomes" id="UP000474640">
    <property type="component" value="Unassembled WGS sequence"/>
</dbReference>
<feature type="signal peptide" evidence="1">
    <location>
        <begin position="1"/>
        <end position="19"/>
    </location>
</feature>
<evidence type="ECO:0008006" key="4">
    <source>
        <dbReference type="Google" id="ProtNLM"/>
    </source>
</evidence>